<gene>
    <name evidence="2" type="ORF">DESHY_160244</name>
</gene>
<evidence type="ECO:0000313" key="2">
    <source>
        <dbReference type="EMBL" id="CCO08120.1"/>
    </source>
</evidence>
<keyword evidence="1" id="KW-0175">Coiled coil</keyword>
<comment type="caution">
    <text evidence="2">The sequence shown here is derived from an EMBL/GenBank/DDBJ whole genome shotgun (WGS) entry which is preliminary data.</text>
</comment>
<dbReference type="Proteomes" id="UP000009315">
    <property type="component" value="Unassembled WGS sequence"/>
</dbReference>
<name>K8DZ18_9FIRM</name>
<accession>K8DZ18</accession>
<dbReference type="EMBL" id="CAOS01000008">
    <property type="protein sequence ID" value="CCO08120.1"/>
    <property type="molecule type" value="Genomic_DNA"/>
</dbReference>
<evidence type="ECO:0000313" key="3">
    <source>
        <dbReference type="Proteomes" id="UP000009315"/>
    </source>
</evidence>
<evidence type="ECO:0000256" key="1">
    <source>
        <dbReference type="SAM" id="Coils"/>
    </source>
</evidence>
<keyword evidence="3" id="KW-1185">Reference proteome</keyword>
<proteinExistence type="predicted"/>
<dbReference type="Gene3D" id="1.20.1480.30">
    <property type="entry name" value="Designed four-helix bundle protein"/>
    <property type="match status" value="1"/>
</dbReference>
<protein>
    <submittedName>
        <fullName evidence="2">Uncharacterized protein</fullName>
    </submittedName>
</protein>
<reference evidence="2 3" key="1">
    <citation type="journal article" date="2013" name="Genome Announc.">
        <title>Genome Sequence of the Sulfate-Reducing Bacterium Desulfotomaculum hydrothermale Lam5(T).</title>
        <authorList>
            <person name="Amin O."/>
            <person name="Fardeau M.L."/>
            <person name="Valette O."/>
            <person name="Hirschler-Rea A."/>
            <person name="Barbe V."/>
            <person name="Medigue C."/>
            <person name="Vacherie B."/>
            <person name="Ollivier B."/>
            <person name="Bertin P.N."/>
            <person name="Dolla A."/>
        </authorList>
    </citation>
    <scope>NUCLEOTIDE SEQUENCE [LARGE SCALE GENOMIC DNA]</scope>
    <source>
        <strain evidence="3">Lam5 / DSM 18033</strain>
    </source>
</reference>
<sequence>MLQLLIFNWYNLTRQYKKGVPVVGKKVTFSEGAELLGVPISTISKWFSQGLFKTVELDRKSPGGPTYLLKMEELLAIKDALEAERRGNELARQEIAAAQEKQEPLAPSDNQARRRLSLVKCSAGKQPGQPDLDGTGSDPGKEIVLKIQEDTAMGLVNTLVSTLNNFEQKFLSHLAEQADKNALKYNTMAIEHLETLRDMSAKMEKLVDALLAMPKVNEDTARAVNDIKEMLPNINQIAENHKGTQEKLEAVGKKLEKLSEEIKDTKWAVVKLARDNQKAGKKFKRDKDKATFGWVSGIGKILGFGK</sequence>
<organism evidence="2 3">
    <name type="scientific">Desulforamulus hydrothermalis Lam5 = DSM 18033</name>
    <dbReference type="NCBI Taxonomy" id="1121428"/>
    <lineage>
        <taxon>Bacteria</taxon>
        <taxon>Bacillati</taxon>
        <taxon>Bacillota</taxon>
        <taxon>Clostridia</taxon>
        <taxon>Eubacteriales</taxon>
        <taxon>Peptococcaceae</taxon>
        <taxon>Desulforamulus</taxon>
    </lineage>
</organism>
<feature type="coiled-coil region" evidence="1">
    <location>
        <begin position="241"/>
        <end position="275"/>
    </location>
</feature>
<dbReference type="AlphaFoldDB" id="K8DZ18"/>